<evidence type="ECO:0000313" key="3">
    <source>
        <dbReference type="Proteomes" id="UP001210678"/>
    </source>
</evidence>
<dbReference type="PANTHER" id="PTHR12110">
    <property type="entry name" value="HYDROXYPYRUVATE ISOMERASE"/>
    <property type="match status" value="1"/>
</dbReference>
<gene>
    <name evidence="2" type="ORF">PGX00_18340</name>
</gene>
<evidence type="ECO:0000313" key="2">
    <source>
        <dbReference type="EMBL" id="MDB1125509.1"/>
    </source>
</evidence>
<dbReference type="Gene3D" id="3.20.20.150">
    <property type="entry name" value="Divalent-metal-dependent TIM barrel enzymes"/>
    <property type="match status" value="1"/>
</dbReference>
<dbReference type="PANTHER" id="PTHR12110:SF53">
    <property type="entry name" value="BLR5974 PROTEIN"/>
    <property type="match status" value="1"/>
</dbReference>
<dbReference type="InterPro" id="IPR050312">
    <property type="entry name" value="IolE/XylAMocC-like"/>
</dbReference>
<proteinExistence type="predicted"/>
<dbReference type="GO" id="GO:0016853">
    <property type="term" value="F:isomerase activity"/>
    <property type="evidence" value="ECO:0007669"/>
    <property type="project" value="UniProtKB-KW"/>
</dbReference>
<dbReference type="Proteomes" id="UP001210678">
    <property type="component" value="Unassembled WGS sequence"/>
</dbReference>
<protein>
    <submittedName>
        <fullName evidence="2">Sugar phosphate isomerase/epimerase</fullName>
    </submittedName>
</protein>
<dbReference type="InterPro" id="IPR013022">
    <property type="entry name" value="Xyl_isomerase-like_TIM-brl"/>
</dbReference>
<dbReference type="RefSeq" id="WP_272139289.1">
    <property type="nucleotide sequence ID" value="NZ_JAQLOI010000003.1"/>
</dbReference>
<feature type="domain" description="Xylose isomerase-like TIM barrel" evidence="1">
    <location>
        <begin position="22"/>
        <end position="224"/>
    </location>
</feature>
<sequence>MNTHFSVSTVAYSGHPIELALDSLARIGVKNIELALIQGAIYGLTEDDVSIENANEIKQLLDQRNMQCTSLAAHCHMTIANCDEQLYKRVQLTHLLDCPRLILYAPRDGSLFEFQQHAKRAISFAESVNVKILIENVGDTKPYMLNDSNDFIPVLQQFDSSALGINFDPGNLASHRPNHDLLNETLRSVDHVEHIHIKDLVLNKDSYEFCSIGKGICHYTEFFSLTCDKALPFYSLELPFALIRNTDGSTYLKPKDELLTIAEIESRLIESIFACKSEPVPFANIG</sequence>
<dbReference type="SUPFAM" id="SSF51658">
    <property type="entry name" value="Xylose isomerase-like"/>
    <property type="match status" value="1"/>
</dbReference>
<accession>A0ABT4YVA0</accession>
<reference evidence="2 3" key="1">
    <citation type="submission" date="2023-01" db="EMBL/GenBank/DDBJ databases">
        <title>Vibrio sp. KJ40-1 sp.nov, isolated from marine algae.</title>
        <authorList>
            <person name="Butt M."/>
            <person name="Kim J.M.J."/>
            <person name="Jeon C.O.C."/>
        </authorList>
    </citation>
    <scope>NUCLEOTIDE SEQUENCE [LARGE SCALE GENOMIC DNA]</scope>
    <source>
        <strain evidence="2 3">KJ40-1</strain>
    </source>
</reference>
<keyword evidence="2" id="KW-0413">Isomerase</keyword>
<dbReference type="InterPro" id="IPR036237">
    <property type="entry name" value="Xyl_isomerase-like_sf"/>
</dbReference>
<dbReference type="EMBL" id="JAQLOI010000003">
    <property type="protein sequence ID" value="MDB1125509.1"/>
    <property type="molecule type" value="Genomic_DNA"/>
</dbReference>
<keyword evidence="3" id="KW-1185">Reference proteome</keyword>
<dbReference type="Pfam" id="PF01261">
    <property type="entry name" value="AP_endonuc_2"/>
    <property type="match status" value="1"/>
</dbReference>
<evidence type="ECO:0000259" key="1">
    <source>
        <dbReference type="Pfam" id="PF01261"/>
    </source>
</evidence>
<name>A0ABT4YVA0_9VIBR</name>
<organism evidence="2 3">
    <name type="scientific">Vibrio algarum</name>
    <dbReference type="NCBI Taxonomy" id="3020714"/>
    <lineage>
        <taxon>Bacteria</taxon>
        <taxon>Pseudomonadati</taxon>
        <taxon>Pseudomonadota</taxon>
        <taxon>Gammaproteobacteria</taxon>
        <taxon>Vibrionales</taxon>
        <taxon>Vibrionaceae</taxon>
        <taxon>Vibrio</taxon>
    </lineage>
</organism>
<comment type="caution">
    <text evidence="2">The sequence shown here is derived from an EMBL/GenBank/DDBJ whole genome shotgun (WGS) entry which is preliminary data.</text>
</comment>